<dbReference type="SUPFAM" id="SSF53720">
    <property type="entry name" value="ALDH-like"/>
    <property type="match status" value="1"/>
</dbReference>
<dbReference type="InterPro" id="IPR015590">
    <property type="entry name" value="Aldehyde_DH_dom"/>
</dbReference>
<evidence type="ECO:0000256" key="2">
    <source>
        <dbReference type="ARBA" id="ARBA00023027"/>
    </source>
</evidence>
<dbReference type="Gene3D" id="3.40.309.10">
    <property type="entry name" value="Aldehyde Dehydrogenase, Chain A, domain 2"/>
    <property type="match status" value="1"/>
</dbReference>
<sequence>MPKLYPDADSAAPAGQAAFEALLGTPFALDLPGVTGQAGEELSPYTQEPLGITYPQADPDALFAAAKAAMPGWAAADIDTRLMLLMEGLDRLYRDHLFTLVHAVMHTAGQSYNMAYAGSGVNALDRGIEALVYAEQAMRAVTPQAHWARRFGRDEISLEKTYRLMPRGVAVCFTCASFPTWNAWPSMLASLATGNAVIVKPHPASVLPMAITVRVFRDLLAEQGFDPNLVTLCLDTLDAPLGKVLIKHPDCAIVDFTGSARFGQWVEANAHPAIAFTETSGCNTVVLAGAEDLDAAIRSLATTMCMFSAQMCTSPQNVYLPPQIDTPEGPVPRDEVAARLAEAIARLTEDPRRAGMILATVQGAGTLDLIARMRDEGRARGKLLLDSRPYPHPDFPGARTATPLLVQLGKDARDLYAEERFGPIGFVIDCDSAEDALEQATTDAAQKGGITGFLYARDDAFIERAEHAYARAGAQLTINLTGAMPLNFAAAYSDYHVTGLNGAGNAALTTLAFVASRFAVTQSRRPVRSVHG</sequence>
<proteinExistence type="predicted"/>
<organism evidence="4 5">
    <name type="scientific">Pararhodobacter marinus</name>
    <dbReference type="NCBI Taxonomy" id="2184063"/>
    <lineage>
        <taxon>Bacteria</taxon>
        <taxon>Pseudomonadati</taxon>
        <taxon>Pseudomonadota</taxon>
        <taxon>Alphaproteobacteria</taxon>
        <taxon>Rhodobacterales</taxon>
        <taxon>Paracoccaceae</taxon>
        <taxon>Pararhodobacter</taxon>
    </lineage>
</organism>
<keyword evidence="1" id="KW-0560">Oxidoreductase</keyword>
<evidence type="ECO:0000313" key="4">
    <source>
        <dbReference type="EMBL" id="PWE31931.1"/>
    </source>
</evidence>
<dbReference type="PANTHER" id="PTHR42862">
    <property type="entry name" value="DELTA-1-PYRROLINE-5-CARBOXYLATE DEHYDROGENASE 1, ISOFORM A-RELATED"/>
    <property type="match status" value="1"/>
</dbReference>
<dbReference type="InterPro" id="IPR050485">
    <property type="entry name" value="Proline_metab_enzyme"/>
</dbReference>
<protein>
    <submittedName>
        <fullName evidence="4">Aldehyde dehydrogenase</fullName>
    </submittedName>
</protein>
<dbReference type="InterPro" id="IPR016162">
    <property type="entry name" value="Ald_DH_N"/>
</dbReference>
<dbReference type="GO" id="GO:0010133">
    <property type="term" value="P:L-proline catabolic process to L-glutamate"/>
    <property type="evidence" value="ECO:0007669"/>
    <property type="project" value="TreeGrafter"/>
</dbReference>
<keyword evidence="2" id="KW-0520">NAD</keyword>
<evidence type="ECO:0000256" key="1">
    <source>
        <dbReference type="ARBA" id="ARBA00023002"/>
    </source>
</evidence>
<dbReference type="Gene3D" id="3.40.605.10">
    <property type="entry name" value="Aldehyde Dehydrogenase, Chain A, domain 1"/>
    <property type="match status" value="1"/>
</dbReference>
<dbReference type="OrthoDB" id="5288459at2"/>
<dbReference type="GO" id="GO:0009898">
    <property type="term" value="C:cytoplasmic side of plasma membrane"/>
    <property type="evidence" value="ECO:0007669"/>
    <property type="project" value="TreeGrafter"/>
</dbReference>
<dbReference type="Proteomes" id="UP000244940">
    <property type="component" value="Unassembled WGS sequence"/>
</dbReference>
<dbReference type="GO" id="GO:0003842">
    <property type="term" value="F:L-glutamate gamma-semialdehyde dehydrogenase activity"/>
    <property type="evidence" value="ECO:0007669"/>
    <property type="project" value="TreeGrafter"/>
</dbReference>
<evidence type="ECO:0000313" key="5">
    <source>
        <dbReference type="Proteomes" id="UP000244940"/>
    </source>
</evidence>
<name>A0A2U2CJA0_9RHOB</name>
<dbReference type="Pfam" id="PF00171">
    <property type="entry name" value="Aldedh"/>
    <property type="match status" value="1"/>
</dbReference>
<feature type="domain" description="Aldehyde dehydrogenase" evidence="3">
    <location>
        <begin position="40"/>
        <end position="452"/>
    </location>
</feature>
<dbReference type="InterPro" id="IPR016161">
    <property type="entry name" value="Ald_DH/histidinol_DH"/>
</dbReference>
<gene>
    <name evidence="4" type="ORF">C4N9_00750</name>
</gene>
<reference evidence="4 5" key="1">
    <citation type="submission" date="2018-05" db="EMBL/GenBank/DDBJ databases">
        <title>Pararhodobacter marina sp. nov., isolated from deep-sea water of the Indian Ocean.</title>
        <authorList>
            <person name="Lai Q.Sr."/>
            <person name="Liu X."/>
            <person name="Shao Z."/>
        </authorList>
    </citation>
    <scope>NUCLEOTIDE SEQUENCE [LARGE SCALE GENOMIC DNA]</scope>
    <source>
        <strain evidence="4 5">CIC4N-9</strain>
    </source>
</reference>
<evidence type="ECO:0000259" key="3">
    <source>
        <dbReference type="Pfam" id="PF00171"/>
    </source>
</evidence>
<accession>A0A2U2CJA0</accession>
<dbReference type="PANTHER" id="PTHR42862:SF1">
    <property type="entry name" value="DELTA-1-PYRROLINE-5-CARBOXYLATE DEHYDROGENASE 2, ISOFORM A-RELATED"/>
    <property type="match status" value="1"/>
</dbReference>
<dbReference type="AlphaFoldDB" id="A0A2U2CJA0"/>
<dbReference type="InterPro" id="IPR016163">
    <property type="entry name" value="Ald_DH_C"/>
</dbReference>
<dbReference type="EMBL" id="QEYD01000001">
    <property type="protein sequence ID" value="PWE31931.1"/>
    <property type="molecule type" value="Genomic_DNA"/>
</dbReference>
<comment type="caution">
    <text evidence="4">The sequence shown here is derived from an EMBL/GenBank/DDBJ whole genome shotgun (WGS) entry which is preliminary data.</text>
</comment>
<keyword evidence="5" id="KW-1185">Reference proteome</keyword>